<dbReference type="Gene3D" id="3.20.20.80">
    <property type="entry name" value="Glycosidases"/>
    <property type="match status" value="1"/>
</dbReference>
<dbReference type="SUPFAM" id="SSF51445">
    <property type="entry name" value="(Trans)glycosidases"/>
    <property type="match status" value="1"/>
</dbReference>
<protein>
    <submittedName>
        <fullName evidence="2">Uncharacterized protein</fullName>
    </submittedName>
</protein>
<dbReference type="AlphaFoldDB" id="A0A182YJX0"/>
<dbReference type="GO" id="GO:0004568">
    <property type="term" value="F:chitinase activity"/>
    <property type="evidence" value="ECO:0007669"/>
    <property type="project" value="TreeGrafter"/>
</dbReference>
<evidence type="ECO:0000313" key="2">
    <source>
        <dbReference type="EnsemblMetazoa" id="ASTEI08756-PA"/>
    </source>
</evidence>
<dbReference type="GO" id="GO:0006032">
    <property type="term" value="P:chitin catabolic process"/>
    <property type="evidence" value="ECO:0007669"/>
    <property type="project" value="TreeGrafter"/>
</dbReference>
<name>A0A182YJX0_ANOST</name>
<dbReference type="OMA" id="YFTHELI"/>
<dbReference type="Pfam" id="PF00704">
    <property type="entry name" value="Glyco_hydro_18"/>
    <property type="match status" value="1"/>
</dbReference>
<reference evidence="2" key="2">
    <citation type="submission" date="2020-05" db="UniProtKB">
        <authorList>
            <consortium name="EnsemblMetazoa"/>
        </authorList>
    </citation>
    <scope>IDENTIFICATION</scope>
    <source>
        <strain evidence="2">Indian</strain>
    </source>
</reference>
<dbReference type="VEuPathDB" id="VectorBase:ASTEI08756"/>
<dbReference type="InterPro" id="IPR029070">
    <property type="entry name" value="Chitinase_insertion_sf"/>
</dbReference>
<organism evidence="2 3">
    <name type="scientific">Anopheles stephensi</name>
    <name type="common">Indo-Pakistan malaria mosquito</name>
    <dbReference type="NCBI Taxonomy" id="30069"/>
    <lineage>
        <taxon>Eukaryota</taxon>
        <taxon>Metazoa</taxon>
        <taxon>Ecdysozoa</taxon>
        <taxon>Arthropoda</taxon>
        <taxon>Hexapoda</taxon>
        <taxon>Insecta</taxon>
        <taxon>Pterygota</taxon>
        <taxon>Neoptera</taxon>
        <taxon>Endopterygota</taxon>
        <taxon>Diptera</taxon>
        <taxon>Nematocera</taxon>
        <taxon>Culicoidea</taxon>
        <taxon>Culicidae</taxon>
        <taxon>Anophelinae</taxon>
        <taxon>Anopheles</taxon>
    </lineage>
</organism>
<proteinExistence type="predicted"/>
<dbReference type="InterPro" id="IPR011583">
    <property type="entry name" value="Chitinase_II/V-like_cat"/>
</dbReference>
<keyword evidence="3" id="KW-1185">Reference proteome</keyword>
<reference evidence="3" key="1">
    <citation type="journal article" date="2014" name="Genome Biol.">
        <title>Genome analysis of a major urban malaria vector mosquito, Anopheles stephensi.</title>
        <authorList>
            <person name="Jiang X."/>
            <person name="Peery A."/>
            <person name="Hall A.B."/>
            <person name="Sharma A."/>
            <person name="Chen X.G."/>
            <person name="Waterhouse R.M."/>
            <person name="Komissarov A."/>
            <person name="Riehle M.M."/>
            <person name="Shouche Y."/>
            <person name="Sharakhova M.V."/>
            <person name="Lawson D."/>
            <person name="Pakpour N."/>
            <person name="Arensburger P."/>
            <person name="Davidson V.L."/>
            <person name="Eiglmeier K."/>
            <person name="Emrich S."/>
            <person name="George P."/>
            <person name="Kennedy R.C."/>
            <person name="Mane S.P."/>
            <person name="Maslen G."/>
            <person name="Oringanje C."/>
            <person name="Qi Y."/>
            <person name="Settlage R."/>
            <person name="Tojo M."/>
            <person name="Tubio J.M."/>
            <person name="Unger M.F."/>
            <person name="Wang B."/>
            <person name="Vernick K.D."/>
            <person name="Ribeiro J.M."/>
            <person name="James A.A."/>
            <person name="Michel K."/>
            <person name="Riehle M.A."/>
            <person name="Luckhart S."/>
            <person name="Sharakhov I.V."/>
            <person name="Tu Z."/>
        </authorList>
    </citation>
    <scope>NUCLEOTIDE SEQUENCE [LARGE SCALE GENOMIC DNA]</scope>
    <source>
        <strain evidence="3">Indian</strain>
    </source>
</reference>
<dbReference type="InterPro" id="IPR001223">
    <property type="entry name" value="Glyco_hydro18_cat"/>
</dbReference>
<dbReference type="GO" id="GO:0008061">
    <property type="term" value="F:chitin binding"/>
    <property type="evidence" value="ECO:0007669"/>
    <property type="project" value="InterPro"/>
</dbReference>
<sequence length="375" mass="41849">MAVHQPFTTIASTLTLLLLICSNGLTNAERVVCSFSTHATQRPGEYSFQIADIPVSLCTHLVYDHLDIDYFTHELIPNNPAYDVLENGWQKFSGLKRTNPDLKLLISVRSPILLEVAEDATSRKTLIGHILQQIEWMKVDGVELMWAGGNEDGLYMLLKELKSSFIAAGHPTWEVSVLVQIEQEVVDYAKLCRLVDFVHLLGIGERKPRYRDNSATPTAKTTLDVGELKNASLERALDHFIETRCPANKIVLIVFLFAQTYTLGNAENGDGPTELNTLCTVTEGMPHCAYVEFCQKLNESEWTLGSDDPEGFAPHAIQGNRWVAYENEASIGRQGEIARRKHLAGVYVFSLDLDDYRGKCGTLYPLTTALSRSLT</sequence>
<keyword evidence="1" id="KW-0732">Signal</keyword>
<dbReference type="GO" id="GO:0005975">
    <property type="term" value="P:carbohydrate metabolic process"/>
    <property type="evidence" value="ECO:0007669"/>
    <property type="project" value="InterPro"/>
</dbReference>
<dbReference type="VEuPathDB" id="VectorBase:ASTEI20_042397"/>
<dbReference type="GO" id="GO:0005576">
    <property type="term" value="C:extracellular region"/>
    <property type="evidence" value="ECO:0007669"/>
    <property type="project" value="TreeGrafter"/>
</dbReference>
<dbReference type="SMART" id="SM00636">
    <property type="entry name" value="Glyco_18"/>
    <property type="match status" value="1"/>
</dbReference>
<dbReference type="Proteomes" id="UP000076408">
    <property type="component" value="Unassembled WGS sequence"/>
</dbReference>
<dbReference type="PANTHER" id="PTHR11177">
    <property type="entry name" value="CHITINASE"/>
    <property type="match status" value="1"/>
</dbReference>
<dbReference type="VEuPathDB" id="VectorBase:ASTE009861"/>
<accession>A0A182YJX0</accession>
<dbReference type="EnsemblMetazoa" id="ASTEI08756-RA">
    <property type="protein sequence ID" value="ASTEI08756-PA"/>
    <property type="gene ID" value="ASTEI08756"/>
</dbReference>
<dbReference type="PROSITE" id="PS51910">
    <property type="entry name" value="GH18_2"/>
    <property type="match status" value="1"/>
</dbReference>
<dbReference type="PANTHER" id="PTHR11177:SF144">
    <property type="entry name" value="CHITINASE 5"/>
    <property type="match status" value="1"/>
</dbReference>
<dbReference type="STRING" id="30069.A0A182YJX0"/>
<evidence type="ECO:0000256" key="1">
    <source>
        <dbReference type="ARBA" id="ARBA00022729"/>
    </source>
</evidence>
<dbReference type="Gene3D" id="3.10.50.10">
    <property type="match status" value="1"/>
</dbReference>
<evidence type="ECO:0000313" key="3">
    <source>
        <dbReference type="Proteomes" id="UP000076408"/>
    </source>
</evidence>
<dbReference type="InterPro" id="IPR050314">
    <property type="entry name" value="Glycosyl_Hydrlase_18"/>
</dbReference>
<dbReference type="InterPro" id="IPR017853">
    <property type="entry name" value="GH"/>
</dbReference>